<dbReference type="RefSeq" id="WP_086533947.1">
    <property type="nucleotide sequence ID" value="NZ_JBLKRZ010000001.1"/>
</dbReference>
<keyword evidence="13" id="KW-1185">Reference proteome</keyword>
<evidence type="ECO:0000256" key="4">
    <source>
        <dbReference type="ARBA" id="ARBA00022692"/>
    </source>
</evidence>
<dbReference type="GO" id="GO:0005524">
    <property type="term" value="F:ATP binding"/>
    <property type="evidence" value="ECO:0007669"/>
    <property type="project" value="UniProtKB-UniRule"/>
</dbReference>
<evidence type="ECO:0000313" key="12">
    <source>
        <dbReference type="EMBL" id="OUC80251.1"/>
    </source>
</evidence>
<keyword evidence="8 11" id="KW-1133">Transmembrane helix</keyword>
<evidence type="ECO:0000256" key="10">
    <source>
        <dbReference type="ARBA" id="ARBA00023136"/>
    </source>
</evidence>
<dbReference type="PANTHER" id="PTHR30042">
    <property type="entry name" value="POTASSIUM-TRANSPORTING ATPASE C CHAIN"/>
    <property type="match status" value="1"/>
</dbReference>
<evidence type="ECO:0000256" key="2">
    <source>
        <dbReference type="ARBA" id="ARBA00022475"/>
    </source>
</evidence>
<evidence type="ECO:0000313" key="13">
    <source>
        <dbReference type="Proteomes" id="UP000194632"/>
    </source>
</evidence>
<dbReference type="HAMAP" id="MF_00276">
    <property type="entry name" value="KdpC"/>
    <property type="match status" value="1"/>
</dbReference>
<keyword evidence="6 11" id="KW-0067">ATP-binding</keyword>
<dbReference type="GO" id="GO:0005886">
    <property type="term" value="C:plasma membrane"/>
    <property type="evidence" value="ECO:0007669"/>
    <property type="project" value="UniProtKB-SubCell"/>
</dbReference>
<dbReference type="STRING" id="417102.CA982_03375"/>
<keyword evidence="10 11" id="KW-0472">Membrane</keyword>
<sequence length="211" mass="21372">MNTVWSGFVRQCVAAAGMILGLTLILGLAYPAAVWAISRVNTAGAEGSQVTDAAGCAVGSTVIGLDPRVRPGAPDPYLHARVLGAAGEPMATGDPSASAASNKGPNSEALLADVTARRALIAEREGVAPAQVPADAVTGSGSGLDPHISPAYAGLQVARLARENRRSPAEIEAVIDAHTEGRQFGFLGQPRVNVLEVNLALGLAPPGCRAP</sequence>
<keyword evidence="4 11" id="KW-0812">Transmembrane</keyword>
<keyword evidence="7 11" id="KW-0630">Potassium</keyword>
<feature type="transmembrane region" description="Helical" evidence="11">
    <location>
        <begin position="12"/>
        <end position="37"/>
    </location>
</feature>
<dbReference type="Pfam" id="PF02669">
    <property type="entry name" value="KdpC"/>
    <property type="match status" value="1"/>
</dbReference>
<evidence type="ECO:0000256" key="5">
    <source>
        <dbReference type="ARBA" id="ARBA00022741"/>
    </source>
</evidence>
<proteinExistence type="inferred from homology"/>
<dbReference type="InterPro" id="IPR003820">
    <property type="entry name" value="KdpC"/>
</dbReference>
<keyword evidence="9 11" id="KW-0406">Ion transport</keyword>
<comment type="subcellular location">
    <subcellularLocation>
        <location evidence="11">Cell membrane</location>
        <topology evidence="11">Single-pass membrane protein</topology>
    </subcellularLocation>
</comment>
<accession>A0A243QEY9</accession>
<dbReference type="PANTHER" id="PTHR30042:SF2">
    <property type="entry name" value="POTASSIUM-TRANSPORTING ATPASE KDPC SUBUNIT"/>
    <property type="match status" value="1"/>
</dbReference>
<organism evidence="12 13">
    <name type="scientific">Gordonia lacunae</name>
    <dbReference type="NCBI Taxonomy" id="417102"/>
    <lineage>
        <taxon>Bacteria</taxon>
        <taxon>Bacillati</taxon>
        <taxon>Actinomycetota</taxon>
        <taxon>Actinomycetes</taxon>
        <taxon>Mycobacteriales</taxon>
        <taxon>Gordoniaceae</taxon>
        <taxon>Gordonia</taxon>
    </lineage>
</organism>
<evidence type="ECO:0000256" key="11">
    <source>
        <dbReference type="HAMAP-Rule" id="MF_00276"/>
    </source>
</evidence>
<dbReference type="Proteomes" id="UP000194632">
    <property type="component" value="Unassembled WGS sequence"/>
</dbReference>
<evidence type="ECO:0000256" key="8">
    <source>
        <dbReference type="ARBA" id="ARBA00022989"/>
    </source>
</evidence>
<reference evidence="12 13" key="1">
    <citation type="submission" date="2017-05" db="EMBL/GenBank/DDBJ databases">
        <title>Biotechnological potential of actinobacteria isolated from South African environments.</title>
        <authorList>
            <person name="Le Roes-Hill M."/>
            <person name="Prins A."/>
            <person name="Durrell K.A."/>
        </authorList>
    </citation>
    <scope>NUCLEOTIDE SEQUENCE [LARGE SCALE GENOMIC DNA]</scope>
    <source>
        <strain evidence="12">BS2</strain>
    </source>
</reference>
<evidence type="ECO:0000256" key="6">
    <source>
        <dbReference type="ARBA" id="ARBA00022840"/>
    </source>
</evidence>
<dbReference type="EMBL" id="NGFO01000003">
    <property type="protein sequence ID" value="OUC80251.1"/>
    <property type="molecule type" value="Genomic_DNA"/>
</dbReference>
<keyword evidence="1 11" id="KW-0813">Transport</keyword>
<comment type="similarity">
    <text evidence="11">Belongs to the KdpC family.</text>
</comment>
<dbReference type="PIRSF" id="PIRSF001296">
    <property type="entry name" value="K_ATPase_KdpC"/>
    <property type="match status" value="1"/>
</dbReference>
<dbReference type="GO" id="GO:0008556">
    <property type="term" value="F:P-type potassium transmembrane transporter activity"/>
    <property type="evidence" value="ECO:0007669"/>
    <property type="project" value="InterPro"/>
</dbReference>
<name>A0A243QEY9_9ACTN</name>
<keyword evidence="5 11" id="KW-0547">Nucleotide-binding</keyword>
<keyword evidence="2 11" id="KW-1003">Cell membrane</keyword>
<dbReference type="AlphaFoldDB" id="A0A243QEY9"/>
<comment type="subunit">
    <text evidence="11">The system is composed of three essential subunits: KdpA, KdpB and KdpC.</text>
</comment>
<evidence type="ECO:0000256" key="9">
    <source>
        <dbReference type="ARBA" id="ARBA00023065"/>
    </source>
</evidence>
<comment type="function">
    <text evidence="11">Part of the high-affinity ATP-driven potassium transport (or Kdp) system, which catalyzes the hydrolysis of ATP coupled with the electrogenic transport of potassium into the cytoplasm. This subunit acts as a catalytic chaperone that increases the ATP-binding affinity of the ATP-hydrolyzing subunit KdpB by the formation of a transient KdpB/KdpC/ATP ternary complex.</text>
</comment>
<evidence type="ECO:0000256" key="3">
    <source>
        <dbReference type="ARBA" id="ARBA00022538"/>
    </source>
</evidence>
<keyword evidence="3 11" id="KW-0633">Potassium transport</keyword>
<evidence type="ECO:0000256" key="7">
    <source>
        <dbReference type="ARBA" id="ARBA00022958"/>
    </source>
</evidence>
<protein>
    <recommendedName>
        <fullName evidence="11">Potassium-transporting ATPase KdpC subunit</fullName>
    </recommendedName>
    <alternativeName>
        <fullName evidence="11">ATP phosphohydrolase [potassium-transporting] C chain</fullName>
    </alternativeName>
    <alternativeName>
        <fullName evidence="11">Potassium-binding and translocating subunit C</fullName>
    </alternativeName>
    <alternativeName>
        <fullName evidence="11">Potassium-translocating ATPase C chain</fullName>
    </alternativeName>
</protein>
<dbReference type="OrthoDB" id="9788285at2"/>
<gene>
    <name evidence="11" type="primary">kdpC</name>
    <name evidence="12" type="ORF">CA982_03375</name>
</gene>
<comment type="caution">
    <text evidence="12">The sequence shown here is derived from an EMBL/GenBank/DDBJ whole genome shotgun (WGS) entry which is preliminary data.</text>
</comment>
<evidence type="ECO:0000256" key="1">
    <source>
        <dbReference type="ARBA" id="ARBA00022448"/>
    </source>
</evidence>